<dbReference type="InterPro" id="IPR045249">
    <property type="entry name" value="HARBI1-like"/>
</dbReference>
<evidence type="ECO:0000256" key="1">
    <source>
        <dbReference type="ARBA" id="ARBA00001968"/>
    </source>
</evidence>
<dbReference type="PANTHER" id="PTHR22930">
    <property type="match status" value="1"/>
</dbReference>
<keyword evidence="6" id="KW-0378">Hydrolase</keyword>
<reference evidence="9" key="1">
    <citation type="submission" date="2021-07" db="EMBL/GenBank/DDBJ databases">
        <authorList>
            <person name="Catto M.A."/>
            <person name="Jacobson A."/>
            <person name="Kennedy G."/>
            <person name="Labadie P."/>
            <person name="Hunt B.G."/>
            <person name="Srinivasan R."/>
        </authorList>
    </citation>
    <scope>NUCLEOTIDE SEQUENCE</scope>
    <source>
        <strain evidence="9">PL_HMW_Pooled</strain>
        <tissue evidence="9">Head</tissue>
    </source>
</reference>
<dbReference type="GO" id="GO:0005634">
    <property type="term" value="C:nucleus"/>
    <property type="evidence" value="ECO:0007669"/>
    <property type="project" value="UniProtKB-SubCell"/>
</dbReference>
<keyword evidence="4" id="KW-0540">Nuclease</keyword>
<name>A0AAE1H1Z5_9NEOP</name>
<accession>A0AAE1H1Z5</accession>
<dbReference type="EMBL" id="JAHWGI010000316">
    <property type="protein sequence ID" value="KAK3913274.1"/>
    <property type="molecule type" value="Genomic_DNA"/>
</dbReference>
<protein>
    <submittedName>
        <fullName evidence="9">Nuclease</fullName>
    </submittedName>
</protein>
<evidence type="ECO:0000256" key="3">
    <source>
        <dbReference type="ARBA" id="ARBA00006958"/>
    </source>
</evidence>
<evidence type="ECO:0000313" key="10">
    <source>
        <dbReference type="Proteomes" id="UP001219518"/>
    </source>
</evidence>
<dbReference type="GO" id="GO:0046872">
    <property type="term" value="F:metal ion binding"/>
    <property type="evidence" value="ECO:0007669"/>
    <property type="project" value="UniProtKB-KW"/>
</dbReference>
<proteinExistence type="inferred from homology"/>
<evidence type="ECO:0000313" key="9">
    <source>
        <dbReference type="EMBL" id="KAK3913274.1"/>
    </source>
</evidence>
<evidence type="ECO:0000256" key="5">
    <source>
        <dbReference type="ARBA" id="ARBA00022723"/>
    </source>
</evidence>
<keyword evidence="7" id="KW-0539">Nucleus</keyword>
<evidence type="ECO:0000259" key="8">
    <source>
        <dbReference type="Pfam" id="PF13359"/>
    </source>
</evidence>
<reference evidence="9" key="2">
    <citation type="journal article" date="2023" name="BMC Genomics">
        <title>Pest status, molecular evolution, and epigenetic factors derived from the genome assembly of Frankliniella fusca, a thysanopteran phytovirus vector.</title>
        <authorList>
            <person name="Catto M.A."/>
            <person name="Labadie P.E."/>
            <person name="Jacobson A.L."/>
            <person name="Kennedy G.G."/>
            <person name="Srinivasan R."/>
            <person name="Hunt B.G."/>
        </authorList>
    </citation>
    <scope>NUCLEOTIDE SEQUENCE</scope>
    <source>
        <strain evidence="9">PL_HMW_Pooled</strain>
    </source>
</reference>
<dbReference type="Pfam" id="PF13359">
    <property type="entry name" value="DDE_Tnp_4"/>
    <property type="match status" value="1"/>
</dbReference>
<evidence type="ECO:0000256" key="4">
    <source>
        <dbReference type="ARBA" id="ARBA00022722"/>
    </source>
</evidence>
<dbReference type="Proteomes" id="UP001219518">
    <property type="component" value="Unassembled WGS sequence"/>
</dbReference>
<comment type="caution">
    <text evidence="9">The sequence shown here is derived from an EMBL/GenBank/DDBJ whole genome shotgun (WGS) entry which is preliminary data.</text>
</comment>
<sequence>MQALLREMAFFLLDTGKVQRIRNRLDIPLLMVLWIMATPDSFRSVALRFGVRPGSVHDNYSFIIEALRDMSPRYIQWPDREERALIKERFQRYSGFPGIVGALDGTYQNVTAPRVHPQSYINRHHQYSLNTMVVADDNLLIRYLKVGEVGSMHDSRVFRRSPLYMELLRNENDYLSDDEHIVGDSAYAVTNFLMTPYRNLGRLTEQQTQFNRQLSRCRVRIEHTFGKAFGQWRRMLESSNIDLALDHFTASYVLHNFMILTGEEIINLDQPDQFPQRLLEQNDDADEEEDVEEPVQNAEFIRLVNRAKRLGVEKRRIITENM</sequence>
<keyword evidence="10" id="KW-1185">Reference proteome</keyword>
<keyword evidence="5" id="KW-0479">Metal-binding</keyword>
<dbReference type="GO" id="GO:0004518">
    <property type="term" value="F:nuclease activity"/>
    <property type="evidence" value="ECO:0007669"/>
    <property type="project" value="UniProtKB-KW"/>
</dbReference>
<comment type="cofactor">
    <cofactor evidence="1">
        <name>a divalent metal cation</name>
        <dbReference type="ChEBI" id="CHEBI:60240"/>
    </cofactor>
</comment>
<dbReference type="GO" id="GO:0016787">
    <property type="term" value="F:hydrolase activity"/>
    <property type="evidence" value="ECO:0007669"/>
    <property type="project" value="UniProtKB-KW"/>
</dbReference>
<gene>
    <name evidence="9" type="ORF">KUF71_022728</name>
</gene>
<dbReference type="InterPro" id="IPR027806">
    <property type="entry name" value="HARBI1_dom"/>
</dbReference>
<organism evidence="9 10">
    <name type="scientific">Frankliniella fusca</name>
    <dbReference type="NCBI Taxonomy" id="407009"/>
    <lineage>
        <taxon>Eukaryota</taxon>
        <taxon>Metazoa</taxon>
        <taxon>Ecdysozoa</taxon>
        <taxon>Arthropoda</taxon>
        <taxon>Hexapoda</taxon>
        <taxon>Insecta</taxon>
        <taxon>Pterygota</taxon>
        <taxon>Neoptera</taxon>
        <taxon>Paraneoptera</taxon>
        <taxon>Thysanoptera</taxon>
        <taxon>Terebrantia</taxon>
        <taxon>Thripoidea</taxon>
        <taxon>Thripidae</taxon>
        <taxon>Frankliniella</taxon>
    </lineage>
</organism>
<evidence type="ECO:0000256" key="6">
    <source>
        <dbReference type="ARBA" id="ARBA00022801"/>
    </source>
</evidence>
<comment type="similarity">
    <text evidence="3">Belongs to the HARBI1 family.</text>
</comment>
<dbReference type="AlphaFoldDB" id="A0AAE1H1Z5"/>
<feature type="domain" description="DDE Tnp4" evidence="8">
    <location>
        <begin position="103"/>
        <end position="256"/>
    </location>
</feature>
<dbReference type="PANTHER" id="PTHR22930:SF85">
    <property type="entry name" value="GH03217P-RELATED"/>
    <property type="match status" value="1"/>
</dbReference>
<evidence type="ECO:0000256" key="2">
    <source>
        <dbReference type="ARBA" id="ARBA00004123"/>
    </source>
</evidence>
<evidence type="ECO:0000256" key="7">
    <source>
        <dbReference type="ARBA" id="ARBA00023242"/>
    </source>
</evidence>
<comment type="subcellular location">
    <subcellularLocation>
        <location evidence="2">Nucleus</location>
    </subcellularLocation>
</comment>